<evidence type="ECO:0000313" key="3">
    <source>
        <dbReference type="Proteomes" id="UP000039324"/>
    </source>
</evidence>
<dbReference type="OrthoDB" id="2148418at2759"/>
<gene>
    <name evidence="2" type="ORF">PBRA_008373</name>
</gene>
<dbReference type="STRING" id="37360.A0A0G4J172"/>
<feature type="compositionally biased region" description="Basic residues" evidence="1">
    <location>
        <begin position="305"/>
        <end position="321"/>
    </location>
</feature>
<dbReference type="InterPro" id="IPR011990">
    <property type="entry name" value="TPR-like_helical_dom_sf"/>
</dbReference>
<dbReference type="Proteomes" id="UP000039324">
    <property type="component" value="Unassembled WGS sequence"/>
</dbReference>
<sequence length="454" mass="49636">MPDDDAIRSRIQSHLDEADSHRAKGRSGKEVACLEAALALQREAFGPDDPETVRASHTLAGRYNAFGLRLIMKGPEYQGIAENIFRKALALTRLARDGPVDTKRAALRATTFSNLSCLYRRSGDQRLALRAISSALKIEKRAAAGGGRLSPVPGTLLNMSAVLSEMGRHRSAIHYAQLALDRLTDQLAKLPPHLDPMPAYVLTAIAYHNVAVEQEHLQRPDIAHTSYARAHEFASLYLAPGHEITNAIALKFDALGSDLKLREPPRAISLDAMASMASENRQVLFNMTVTTDLPHKRIRPPTSTSKRRGPPSAPVRKHPVAKAKPSMLPRVPARASAAPVPLLAWTTFARASTADRRARVAQTTSAMVSHSHRLATRTSMDVIRSLFAAPEEAPSTARPYKVPGQAGRALRRVLVDVALEEDNGYWSDGPTISQHGSATPRFQMRALPWTPQPH</sequence>
<proteinExistence type="predicted"/>
<evidence type="ECO:0008006" key="4">
    <source>
        <dbReference type="Google" id="ProtNLM"/>
    </source>
</evidence>
<evidence type="ECO:0000313" key="2">
    <source>
        <dbReference type="EMBL" id="CEP01061.1"/>
    </source>
</evidence>
<dbReference type="SUPFAM" id="SSF48452">
    <property type="entry name" value="TPR-like"/>
    <property type="match status" value="1"/>
</dbReference>
<dbReference type="AlphaFoldDB" id="A0A0G4J172"/>
<reference evidence="2 3" key="1">
    <citation type="submission" date="2015-02" db="EMBL/GenBank/DDBJ databases">
        <authorList>
            <person name="Chooi Y.-H."/>
        </authorList>
    </citation>
    <scope>NUCLEOTIDE SEQUENCE [LARGE SCALE GENOMIC DNA]</scope>
    <source>
        <strain evidence="2">E3</strain>
    </source>
</reference>
<feature type="non-terminal residue" evidence="2">
    <location>
        <position position="454"/>
    </location>
</feature>
<feature type="region of interest" description="Disordered" evidence="1">
    <location>
        <begin position="293"/>
        <end position="330"/>
    </location>
</feature>
<evidence type="ECO:0000256" key="1">
    <source>
        <dbReference type="SAM" id="MobiDB-lite"/>
    </source>
</evidence>
<protein>
    <recommendedName>
        <fullName evidence="4">MalT-like TPR region domain-containing protein</fullName>
    </recommendedName>
</protein>
<name>A0A0G4J172_PLABS</name>
<keyword evidence="3" id="KW-1185">Reference proteome</keyword>
<organism evidence="2 3">
    <name type="scientific">Plasmodiophora brassicae</name>
    <name type="common">Clubroot disease agent</name>
    <dbReference type="NCBI Taxonomy" id="37360"/>
    <lineage>
        <taxon>Eukaryota</taxon>
        <taxon>Sar</taxon>
        <taxon>Rhizaria</taxon>
        <taxon>Endomyxa</taxon>
        <taxon>Phytomyxea</taxon>
        <taxon>Plasmodiophorida</taxon>
        <taxon>Plasmodiophoridae</taxon>
        <taxon>Plasmodiophora</taxon>
    </lineage>
</organism>
<dbReference type="EMBL" id="CDSF01000107">
    <property type="protein sequence ID" value="CEP01061.1"/>
    <property type="molecule type" value="Genomic_DNA"/>
</dbReference>
<dbReference type="Gene3D" id="1.25.40.10">
    <property type="entry name" value="Tetratricopeptide repeat domain"/>
    <property type="match status" value="1"/>
</dbReference>
<accession>A0A0G4J172</accession>